<evidence type="ECO:0000313" key="2">
    <source>
        <dbReference type="EMBL" id="KAH6836011.1"/>
    </source>
</evidence>
<evidence type="ECO:0000256" key="1">
    <source>
        <dbReference type="SAM" id="SignalP"/>
    </source>
</evidence>
<evidence type="ECO:0000313" key="3">
    <source>
        <dbReference type="Proteomes" id="UP001190926"/>
    </source>
</evidence>
<keyword evidence="1" id="KW-0732">Signal</keyword>
<accession>A0AAD4JLG2</accession>
<feature type="chain" id="PRO_5042213950" evidence="1">
    <location>
        <begin position="18"/>
        <end position="260"/>
    </location>
</feature>
<organism evidence="2 3">
    <name type="scientific">Perilla frutescens var. hirtella</name>
    <name type="common">Perilla citriodora</name>
    <name type="synonym">Perilla setoyensis</name>
    <dbReference type="NCBI Taxonomy" id="608512"/>
    <lineage>
        <taxon>Eukaryota</taxon>
        <taxon>Viridiplantae</taxon>
        <taxon>Streptophyta</taxon>
        <taxon>Embryophyta</taxon>
        <taxon>Tracheophyta</taxon>
        <taxon>Spermatophyta</taxon>
        <taxon>Magnoliopsida</taxon>
        <taxon>eudicotyledons</taxon>
        <taxon>Gunneridae</taxon>
        <taxon>Pentapetalae</taxon>
        <taxon>asterids</taxon>
        <taxon>lamiids</taxon>
        <taxon>Lamiales</taxon>
        <taxon>Lamiaceae</taxon>
        <taxon>Nepetoideae</taxon>
        <taxon>Elsholtzieae</taxon>
        <taxon>Perilla</taxon>
    </lineage>
</organism>
<comment type="caution">
    <text evidence="2">The sequence shown here is derived from an EMBL/GenBank/DDBJ whole genome shotgun (WGS) entry which is preliminary data.</text>
</comment>
<sequence length="260" mass="28602">MRLRLKVAAIFVMLAAAGCPDRCGNVSIPFPFGTAEGCYLDDDSYDSFIINCSRTPAGDTVPFWGLNSTAVFIFHYCYAQNGTIVSSNDPWIRLYNKWRVSNTANKFVVVGCDTTGSIYGQRLDDRFYKIGCTAMCGGEDDVEKGSCSGLGCCQTSIPKHVNKVDISLESNHNYTRRAMPARRGALSSKVVKIIEENITNLRNVEMLPMVINWFVGEGNCREAKANSSAYACKSVNSKCYEPDNGFGYRCNCAPGYQGNP</sequence>
<dbReference type="EMBL" id="SDAM02000027">
    <property type="protein sequence ID" value="KAH6836011.1"/>
    <property type="molecule type" value="Genomic_DNA"/>
</dbReference>
<dbReference type="AlphaFoldDB" id="A0AAD4JLG2"/>
<feature type="signal peptide" evidence="1">
    <location>
        <begin position="1"/>
        <end position="17"/>
    </location>
</feature>
<name>A0AAD4JLG2_PERFH</name>
<dbReference type="PROSITE" id="PS51257">
    <property type="entry name" value="PROKAR_LIPOPROTEIN"/>
    <property type="match status" value="1"/>
</dbReference>
<protein>
    <submittedName>
        <fullName evidence="2">Uncharacterized protein</fullName>
    </submittedName>
</protein>
<dbReference type="PANTHER" id="PTHR33491">
    <property type="entry name" value="OSJNBA0016N04.9 PROTEIN"/>
    <property type="match status" value="1"/>
</dbReference>
<keyword evidence="3" id="KW-1185">Reference proteome</keyword>
<dbReference type="Proteomes" id="UP001190926">
    <property type="component" value="Unassembled WGS sequence"/>
</dbReference>
<reference evidence="2 3" key="1">
    <citation type="journal article" date="2021" name="Nat. Commun.">
        <title>Incipient diploidization of the medicinal plant Perilla within 10,000 years.</title>
        <authorList>
            <person name="Zhang Y."/>
            <person name="Shen Q."/>
            <person name="Leng L."/>
            <person name="Zhang D."/>
            <person name="Chen S."/>
            <person name="Shi Y."/>
            <person name="Ning Z."/>
            <person name="Chen S."/>
        </authorList>
    </citation>
    <scope>NUCLEOTIDE SEQUENCE [LARGE SCALE GENOMIC DNA]</scope>
    <source>
        <strain evidence="3">cv. PC099</strain>
    </source>
</reference>
<proteinExistence type="predicted"/>
<gene>
    <name evidence="2" type="ORF">C2S53_002173</name>
</gene>